<name>A0A6J7BK61_9ZZZZ</name>
<dbReference type="PANTHER" id="PTHR37313">
    <property type="entry name" value="UPF0749 PROTEIN RV1825"/>
    <property type="match status" value="1"/>
</dbReference>
<proteinExistence type="predicted"/>
<evidence type="ECO:0000313" key="5">
    <source>
        <dbReference type="EMBL" id="CAB5077846.1"/>
    </source>
</evidence>
<dbReference type="EMBL" id="CAFBAA010000058">
    <property type="protein sequence ID" value="CAB4845364.1"/>
    <property type="molecule type" value="Genomic_DNA"/>
</dbReference>
<organism evidence="4">
    <name type="scientific">freshwater metagenome</name>
    <dbReference type="NCBI Taxonomy" id="449393"/>
    <lineage>
        <taxon>unclassified sequences</taxon>
        <taxon>metagenomes</taxon>
        <taxon>ecological metagenomes</taxon>
    </lineage>
</organism>
<dbReference type="InterPro" id="IPR010273">
    <property type="entry name" value="DUF881"/>
</dbReference>
<dbReference type="EMBL" id="CAEZXN010000020">
    <property type="protein sequence ID" value="CAB4697500.1"/>
    <property type="molecule type" value="Genomic_DNA"/>
</dbReference>
<evidence type="ECO:0000313" key="2">
    <source>
        <dbReference type="EMBL" id="CAB4675285.1"/>
    </source>
</evidence>
<evidence type="ECO:0000313" key="3">
    <source>
        <dbReference type="EMBL" id="CAB4697500.1"/>
    </source>
</evidence>
<feature type="coiled-coil region" evidence="1">
    <location>
        <begin position="41"/>
        <end position="68"/>
    </location>
</feature>
<evidence type="ECO:0000256" key="1">
    <source>
        <dbReference type="SAM" id="Coils"/>
    </source>
</evidence>
<dbReference type="Pfam" id="PF05949">
    <property type="entry name" value="DUF881"/>
    <property type="match status" value="1"/>
</dbReference>
<sequence length="237" mass="24606">MIMKRPTSTQVVIGLVLAGLGFALATQIHSNASAGLQTLPQADLVRILDDLTSKNSRLEAERSSLIALNSEIVSGGASSQTALSAAQSRADALEILTGQVAARGPGVVLDIYAPKEALPAEQLVAVINELRDAGSEVIEISGTGDDGNIAGVRVVASTYVVRERTPAVFRVDGVVLKPPFALKAIGDGPTISAALNIAGGVTDQFRRAGSRVVLTAQSEITIETLARLTAPRYAQAR</sequence>
<evidence type="ECO:0000313" key="4">
    <source>
        <dbReference type="EMBL" id="CAB4845364.1"/>
    </source>
</evidence>
<keyword evidence="1" id="KW-0175">Coiled coil</keyword>
<dbReference type="AlphaFoldDB" id="A0A6J7BK61"/>
<protein>
    <submittedName>
        <fullName evidence="4">Unannotated protein</fullName>
    </submittedName>
</protein>
<dbReference type="PANTHER" id="PTHR37313:SF2">
    <property type="entry name" value="UPF0749 PROTEIN YLXX"/>
    <property type="match status" value="1"/>
</dbReference>
<dbReference type="EMBL" id="CAFBRC010000118">
    <property type="protein sequence ID" value="CAB5077846.1"/>
    <property type="molecule type" value="Genomic_DNA"/>
</dbReference>
<dbReference type="EMBL" id="CAEZXB010000010">
    <property type="protein sequence ID" value="CAB4675285.1"/>
    <property type="molecule type" value="Genomic_DNA"/>
</dbReference>
<reference evidence="4" key="1">
    <citation type="submission" date="2020-05" db="EMBL/GenBank/DDBJ databases">
        <authorList>
            <person name="Chiriac C."/>
            <person name="Salcher M."/>
            <person name="Ghai R."/>
            <person name="Kavagutti S V."/>
        </authorList>
    </citation>
    <scope>NUCLEOTIDE SEQUENCE</scope>
</reference>
<gene>
    <name evidence="2" type="ORF">UFOPK2342_00732</name>
    <name evidence="3" type="ORF">UFOPK2423_00963</name>
    <name evidence="4" type="ORF">UFOPK3266_01567</name>
    <name evidence="5" type="ORF">UFOPK4367_01377</name>
</gene>
<dbReference type="Gene3D" id="3.30.70.1880">
    <property type="entry name" value="Protein of unknown function DUF881"/>
    <property type="match status" value="1"/>
</dbReference>
<accession>A0A6J7BK61</accession>
<dbReference type="GO" id="GO:0005886">
    <property type="term" value="C:plasma membrane"/>
    <property type="evidence" value="ECO:0007669"/>
    <property type="project" value="TreeGrafter"/>
</dbReference>